<keyword evidence="3" id="KW-1185">Reference proteome</keyword>
<dbReference type="EMBL" id="BEZZ01179800">
    <property type="protein sequence ID" value="GCC46029.1"/>
    <property type="molecule type" value="Genomic_DNA"/>
</dbReference>
<protein>
    <submittedName>
        <fullName evidence="2">Uncharacterized protein</fullName>
    </submittedName>
</protein>
<evidence type="ECO:0000313" key="2">
    <source>
        <dbReference type="EMBL" id="GCC46029.1"/>
    </source>
</evidence>
<reference evidence="2 3" key="1">
    <citation type="journal article" date="2018" name="Nat. Ecol. Evol.">
        <title>Shark genomes provide insights into elasmobranch evolution and the origin of vertebrates.</title>
        <authorList>
            <person name="Hara Y"/>
            <person name="Yamaguchi K"/>
            <person name="Onimaru K"/>
            <person name="Kadota M"/>
            <person name="Koyanagi M"/>
            <person name="Keeley SD"/>
            <person name="Tatsumi K"/>
            <person name="Tanaka K"/>
            <person name="Motone F"/>
            <person name="Kageyama Y"/>
            <person name="Nozu R"/>
            <person name="Adachi N"/>
            <person name="Nishimura O"/>
            <person name="Nakagawa R"/>
            <person name="Tanegashima C"/>
            <person name="Kiyatake I"/>
            <person name="Matsumoto R"/>
            <person name="Murakumo K"/>
            <person name="Nishida K"/>
            <person name="Terakita A"/>
            <person name="Kuratani S"/>
            <person name="Sato K"/>
            <person name="Hyodo S Kuraku.S."/>
        </authorList>
    </citation>
    <scope>NUCLEOTIDE SEQUENCE [LARGE SCALE GENOMIC DNA]</scope>
</reference>
<accession>A0A401TTQ1</accession>
<organism evidence="2 3">
    <name type="scientific">Chiloscyllium punctatum</name>
    <name type="common">Brownbanded bambooshark</name>
    <name type="synonym">Hemiscyllium punctatum</name>
    <dbReference type="NCBI Taxonomy" id="137246"/>
    <lineage>
        <taxon>Eukaryota</taxon>
        <taxon>Metazoa</taxon>
        <taxon>Chordata</taxon>
        <taxon>Craniata</taxon>
        <taxon>Vertebrata</taxon>
        <taxon>Chondrichthyes</taxon>
        <taxon>Elasmobranchii</taxon>
        <taxon>Galeomorphii</taxon>
        <taxon>Galeoidea</taxon>
        <taxon>Orectolobiformes</taxon>
        <taxon>Hemiscylliidae</taxon>
        <taxon>Chiloscyllium</taxon>
    </lineage>
</organism>
<name>A0A401TTQ1_CHIPU</name>
<feature type="region of interest" description="Disordered" evidence="1">
    <location>
        <begin position="168"/>
        <end position="193"/>
    </location>
</feature>
<sequence length="193" mass="21157">MGVLGAAGERGVVPRADRRFQPRADLLPTVAEIIVARAPENAIGEFGCAEAGEANELRLFGGGGGTLIAFDHGCKADGGEIVARPIAPRSGKAPRSSEVERLAPSSAGGSISGRFYTRDRRRVRRITVVAVRFKGGWKGRDAKVEPRRERRVAEEIKRKRIVLRHERLLSNGRTRTSRRQQARQATRLREGEG</sequence>
<dbReference type="AlphaFoldDB" id="A0A401TTQ1"/>
<feature type="region of interest" description="Disordered" evidence="1">
    <location>
        <begin position="87"/>
        <end position="113"/>
    </location>
</feature>
<comment type="caution">
    <text evidence="2">The sequence shown here is derived from an EMBL/GenBank/DDBJ whole genome shotgun (WGS) entry which is preliminary data.</text>
</comment>
<proteinExistence type="predicted"/>
<dbReference type="Proteomes" id="UP000287033">
    <property type="component" value="Unassembled WGS sequence"/>
</dbReference>
<evidence type="ECO:0000313" key="3">
    <source>
        <dbReference type="Proteomes" id="UP000287033"/>
    </source>
</evidence>
<gene>
    <name evidence="2" type="ORF">chiPu_0030303</name>
</gene>
<evidence type="ECO:0000256" key="1">
    <source>
        <dbReference type="SAM" id="MobiDB-lite"/>
    </source>
</evidence>